<dbReference type="EMBL" id="AP024484">
    <property type="protein sequence ID" value="BCS86453.1"/>
    <property type="molecule type" value="Genomic_DNA"/>
</dbReference>
<dbReference type="PIRSF" id="PIRSF001296">
    <property type="entry name" value="K_ATPase_KdpC"/>
    <property type="match status" value="1"/>
</dbReference>
<evidence type="ECO:0000313" key="12">
    <source>
        <dbReference type="EMBL" id="BCS86453.1"/>
    </source>
</evidence>
<proteinExistence type="inferred from homology"/>
<evidence type="ECO:0000256" key="1">
    <source>
        <dbReference type="ARBA" id="ARBA00022448"/>
    </source>
</evidence>
<keyword evidence="2 11" id="KW-1003">Cell membrane</keyword>
<keyword evidence="8 11" id="KW-1133">Transmembrane helix</keyword>
<keyword evidence="6 11" id="KW-0067">ATP-binding</keyword>
<keyword evidence="7 11" id="KW-0630">Potassium</keyword>
<evidence type="ECO:0000256" key="6">
    <source>
        <dbReference type="ARBA" id="ARBA00022840"/>
    </source>
</evidence>
<keyword evidence="10 11" id="KW-0472">Membrane</keyword>
<name>A0ABN6EKJ5_9BACT</name>
<keyword evidence="3 11" id="KW-0633">Potassium transport</keyword>
<comment type="function">
    <text evidence="11">Part of the high-affinity ATP-driven potassium transport (or Kdp) system, which catalyzes the hydrolysis of ATP coupled with the electrogenic transport of potassium into the cytoplasm. This subunit acts as a catalytic chaperone that increases the ATP-binding affinity of the ATP-hydrolyzing subunit KdpB by the formation of a transient KdpB/KdpC/ATP ternary complex.</text>
</comment>
<dbReference type="PANTHER" id="PTHR30042">
    <property type="entry name" value="POTASSIUM-TRANSPORTING ATPASE C CHAIN"/>
    <property type="match status" value="1"/>
</dbReference>
<evidence type="ECO:0000256" key="10">
    <source>
        <dbReference type="ARBA" id="ARBA00023136"/>
    </source>
</evidence>
<evidence type="ECO:0000256" key="7">
    <source>
        <dbReference type="ARBA" id="ARBA00022958"/>
    </source>
</evidence>
<reference evidence="12 13" key="1">
    <citation type="journal article" date="2022" name="Int. J. Syst. Evol. Microbiol.">
        <title>Prevotella herbatica sp. nov., a plant polysaccharide-decomposing anaerobic bacterium isolated from a methanogenic reactor.</title>
        <authorList>
            <person name="Uek A."/>
            <person name="Tonouchi A."/>
            <person name="Kaku N."/>
            <person name="Ueki K."/>
        </authorList>
    </citation>
    <scope>NUCLEOTIDE SEQUENCE [LARGE SCALE GENOMIC DNA]</scope>
    <source>
        <strain evidence="12 13">WR041</strain>
    </source>
</reference>
<protein>
    <recommendedName>
        <fullName evidence="11">Potassium-transporting ATPase KdpC subunit</fullName>
    </recommendedName>
    <alternativeName>
        <fullName evidence="11">ATP phosphohydrolase [potassium-transporting] C chain</fullName>
    </alternativeName>
    <alternativeName>
        <fullName evidence="11">Potassium-binding and translocating subunit C</fullName>
    </alternativeName>
    <alternativeName>
        <fullName evidence="11">Potassium-translocating ATPase C chain</fullName>
    </alternativeName>
</protein>
<dbReference type="InterPro" id="IPR003820">
    <property type="entry name" value="KdpC"/>
</dbReference>
<evidence type="ECO:0000256" key="11">
    <source>
        <dbReference type="HAMAP-Rule" id="MF_00276"/>
    </source>
</evidence>
<evidence type="ECO:0000256" key="9">
    <source>
        <dbReference type="ARBA" id="ARBA00023065"/>
    </source>
</evidence>
<evidence type="ECO:0000256" key="2">
    <source>
        <dbReference type="ARBA" id="ARBA00022475"/>
    </source>
</evidence>
<comment type="subunit">
    <text evidence="11">The system is composed of three essential subunits: KdpA, KdpB and KdpC.</text>
</comment>
<gene>
    <name evidence="11 12" type="primary">kdpC</name>
    <name evidence="12" type="ORF">prwr041_23460</name>
</gene>
<sequence>MKIVYIKSIINGLIKSFRLTIAFCLLLGIGYVLVLWTFSRIASPNSGKAEVVYSKAENKDQSHKIVGAANIGQEFHSNKYFWGRPSSAGSGYDASSSAGSNAGPSNIEYLKKVEQRRELFIKAHPYIKHNDVPAEMVTASGSGLDPDISLQSAYLQIRRVAKARGMSEKSVKQIVDKCVQHPLLGIFGPEKLNVLKLNIMLDNK</sequence>
<keyword evidence="1 11" id="KW-0813">Transport</keyword>
<comment type="similarity">
    <text evidence="11">Belongs to the KdpC family.</text>
</comment>
<evidence type="ECO:0000256" key="4">
    <source>
        <dbReference type="ARBA" id="ARBA00022692"/>
    </source>
</evidence>
<keyword evidence="5 11" id="KW-0547">Nucleotide-binding</keyword>
<dbReference type="HAMAP" id="MF_00276">
    <property type="entry name" value="KdpC"/>
    <property type="match status" value="1"/>
</dbReference>
<accession>A0ABN6EKJ5</accession>
<comment type="subcellular location">
    <subcellularLocation>
        <location evidence="11">Cell membrane</location>
        <topology evidence="11">Single-pass membrane protein</topology>
    </subcellularLocation>
</comment>
<feature type="transmembrane region" description="Helical" evidence="11">
    <location>
        <begin position="20"/>
        <end position="38"/>
    </location>
</feature>
<evidence type="ECO:0000256" key="3">
    <source>
        <dbReference type="ARBA" id="ARBA00022538"/>
    </source>
</evidence>
<evidence type="ECO:0000256" key="5">
    <source>
        <dbReference type="ARBA" id="ARBA00022741"/>
    </source>
</evidence>
<organism evidence="12 13">
    <name type="scientific">Prevotella herbatica</name>
    <dbReference type="NCBI Taxonomy" id="2801997"/>
    <lineage>
        <taxon>Bacteria</taxon>
        <taxon>Pseudomonadati</taxon>
        <taxon>Bacteroidota</taxon>
        <taxon>Bacteroidia</taxon>
        <taxon>Bacteroidales</taxon>
        <taxon>Prevotellaceae</taxon>
        <taxon>Prevotella</taxon>
    </lineage>
</organism>
<dbReference type="Proteomes" id="UP001319045">
    <property type="component" value="Chromosome"/>
</dbReference>
<dbReference type="PANTHER" id="PTHR30042:SF2">
    <property type="entry name" value="POTASSIUM-TRANSPORTING ATPASE KDPC SUBUNIT"/>
    <property type="match status" value="1"/>
</dbReference>
<evidence type="ECO:0000256" key="8">
    <source>
        <dbReference type="ARBA" id="ARBA00022989"/>
    </source>
</evidence>
<keyword evidence="13" id="KW-1185">Reference proteome</keyword>
<keyword evidence="9 11" id="KW-0406">Ion transport</keyword>
<evidence type="ECO:0000313" key="13">
    <source>
        <dbReference type="Proteomes" id="UP001319045"/>
    </source>
</evidence>
<dbReference type="Pfam" id="PF02669">
    <property type="entry name" value="KdpC"/>
    <property type="match status" value="1"/>
</dbReference>
<keyword evidence="4 11" id="KW-0812">Transmembrane</keyword>